<feature type="region of interest" description="Disordered" evidence="1">
    <location>
        <begin position="1"/>
        <end position="47"/>
    </location>
</feature>
<keyword evidence="4" id="KW-1185">Reference proteome</keyword>
<dbReference type="GO" id="GO:0003677">
    <property type="term" value="F:DNA binding"/>
    <property type="evidence" value="ECO:0007669"/>
    <property type="project" value="UniProtKB-KW"/>
</dbReference>
<dbReference type="InterPro" id="IPR051815">
    <property type="entry name" value="Molybdate_resp_trans_reg"/>
</dbReference>
<dbReference type="Pfam" id="PF00126">
    <property type="entry name" value="HTH_1"/>
    <property type="match status" value="1"/>
</dbReference>
<dbReference type="EMBL" id="LMTR01000030">
    <property type="protein sequence ID" value="KWT70625.1"/>
    <property type="molecule type" value="Genomic_DNA"/>
</dbReference>
<proteinExistence type="predicted"/>
<dbReference type="PATRIC" id="fig|121290.4.peg.1718"/>
<dbReference type="PANTHER" id="PTHR30432">
    <property type="entry name" value="TRANSCRIPTIONAL REGULATOR MODE"/>
    <property type="match status" value="1"/>
</dbReference>
<evidence type="ECO:0000256" key="1">
    <source>
        <dbReference type="SAM" id="MobiDB-lite"/>
    </source>
</evidence>
<dbReference type="Gene3D" id="1.10.10.10">
    <property type="entry name" value="Winged helix-like DNA-binding domain superfamily/Winged helix DNA-binding domain"/>
    <property type="match status" value="1"/>
</dbReference>
<protein>
    <submittedName>
        <fullName evidence="3">DNA-binding domain of ModE</fullName>
    </submittedName>
</protein>
<sequence length="156" mass="16777">MAEQKPARKGAAKAAAKTAAKAHPAATAGGADKAPAPKRRRREHAFPRVRIRIGDEMVLGPGKVELLEAIGRTGSISAAGRELGMSYRRAWLLVDALNRMFPDLLVKASPGGSHGGGAKLTEYGMEVAAAYRRVEERARIAMQEEMARFNVRVDSD</sequence>
<dbReference type="InterPro" id="IPR036388">
    <property type="entry name" value="WH-like_DNA-bd_sf"/>
</dbReference>
<name>A0A109BLA6_HYPSL</name>
<dbReference type="PANTHER" id="PTHR30432:SF1">
    <property type="entry name" value="DNA-BINDING TRANSCRIPTIONAL DUAL REGULATOR MODE"/>
    <property type="match status" value="1"/>
</dbReference>
<dbReference type="AlphaFoldDB" id="A0A109BLA6"/>
<feature type="domain" description="HTH lysR-type" evidence="2">
    <location>
        <begin position="64"/>
        <end position="124"/>
    </location>
</feature>
<dbReference type="GO" id="GO:0003700">
    <property type="term" value="F:DNA-binding transcription factor activity"/>
    <property type="evidence" value="ECO:0007669"/>
    <property type="project" value="InterPro"/>
</dbReference>
<gene>
    <name evidence="3" type="ORF">APY04_0905</name>
</gene>
<organism evidence="3 4">
    <name type="scientific">Hyphomicrobium sulfonivorans</name>
    <dbReference type="NCBI Taxonomy" id="121290"/>
    <lineage>
        <taxon>Bacteria</taxon>
        <taxon>Pseudomonadati</taxon>
        <taxon>Pseudomonadota</taxon>
        <taxon>Alphaproteobacteria</taxon>
        <taxon>Hyphomicrobiales</taxon>
        <taxon>Hyphomicrobiaceae</taxon>
        <taxon>Hyphomicrobium</taxon>
    </lineage>
</organism>
<evidence type="ECO:0000313" key="3">
    <source>
        <dbReference type="EMBL" id="KWT70625.1"/>
    </source>
</evidence>
<dbReference type="Proteomes" id="UP000059074">
    <property type="component" value="Unassembled WGS sequence"/>
</dbReference>
<dbReference type="SUPFAM" id="SSF46785">
    <property type="entry name" value="Winged helix' DNA-binding domain"/>
    <property type="match status" value="1"/>
</dbReference>
<dbReference type="InterPro" id="IPR000847">
    <property type="entry name" value="LysR_HTH_N"/>
</dbReference>
<evidence type="ECO:0000313" key="4">
    <source>
        <dbReference type="Proteomes" id="UP000059074"/>
    </source>
</evidence>
<dbReference type="STRING" id="121290.APY04_0905"/>
<reference evidence="3 4" key="1">
    <citation type="submission" date="2015-10" db="EMBL/GenBank/DDBJ databases">
        <title>Transcriptomic analysis of a linuron degrading triple-species bacterial consortium.</title>
        <authorList>
            <person name="Albers P."/>
        </authorList>
    </citation>
    <scope>NUCLEOTIDE SEQUENCE [LARGE SCALE GENOMIC DNA]</scope>
    <source>
        <strain evidence="3 4">WDL6</strain>
    </source>
</reference>
<dbReference type="InterPro" id="IPR036390">
    <property type="entry name" value="WH_DNA-bd_sf"/>
</dbReference>
<keyword evidence="3" id="KW-0238">DNA-binding</keyword>
<accession>A0A109BLA6</accession>
<comment type="caution">
    <text evidence="3">The sequence shown here is derived from an EMBL/GenBank/DDBJ whole genome shotgun (WGS) entry which is preliminary data.</text>
</comment>
<evidence type="ECO:0000259" key="2">
    <source>
        <dbReference type="Pfam" id="PF00126"/>
    </source>
</evidence>
<feature type="compositionally biased region" description="Low complexity" evidence="1">
    <location>
        <begin position="12"/>
        <end position="34"/>
    </location>
</feature>
<dbReference type="RefSeq" id="WP_335338972.1">
    <property type="nucleotide sequence ID" value="NZ_JAEFBX010000002.1"/>
</dbReference>
<feature type="compositionally biased region" description="Basic residues" evidence="1">
    <location>
        <begin position="36"/>
        <end position="47"/>
    </location>
</feature>